<sequence length="70" mass="7901">YIRQCAGQIRATSDKSTRYSCTQEGEAGSHCHLYEMLGECGSCSSVTFSDHYFLEVFSQTWLFVVHPANE</sequence>
<name>K3WCR5_GLOUD</name>
<reference evidence="2" key="2">
    <citation type="submission" date="2010-04" db="EMBL/GenBank/DDBJ databases">
        <authorList>
            <person name="Buell R."/>
            <person name="Hamilton J."/>
            <person name="Hostetler J."/>
        </authorList>
    </citation>
    <scope>NUCLEOTIDE SEQUENCE [LARGE SCALE GENOMIC DNA]</scope>
    <source>
        <strain evidence="2">DAOM:BR144</strain>
    </source>
</reference>
<proteinExistence type="predicted"/>
<dbReference type="Proteomes" id="UP000019132">
    <property type="component" value="Unassembled WGS sequence"/>
</dbReference>
<evidence type="ECO:0000313" key="2">
    <source>
        <dbReference type="Proteomes" id="UP000019132"/>
    </source>
</evidence>
<organism evidence="1 2">
    <name type="scientific">Globisporangium ultimum (strain ATCC 200006 / CBS 805.95 / DAOM BR144)</name>
    <name type="common">Pythium ultimum</name>
    <dbReference type="NCBI Taxonomy" id="431595"/>
    <lineage>
        <taxon>Eukaryota</taxon>
        <taxon>Sar</taxon>
        <taxon>Stramenopiles</taxon>
        <taxon>Oomycota</taxon>
        <taxon>Peronosporomycetes</taxon>
        <taxon>Pythiales</taxon>
        <taxon>Pythiaceae</taxon>
        <taxon>Globisporangium</taxon>
    </lineage>
</organism>
<dbReference type="EMBL" id="GL376628">
    <property type="status" value="NOT_ANNOTATED_CDS"/>
    <property type="molecule type" value="Genomic_DNA"/>
</dbReference>
<protein>
    <submittedName>
        <fullName evidence="1">Uncharacterized protein</fullName>
    </submittedName>
</protein>
<keyword evidence="2" id="KW-1185">Reference proteome</keyword>
<reference evidence="1" key="3">
    <citation type="submission" date="2015-02" db="UniProtKB">
        <authorList>
            <consortium name="EnsemblProtists"/>
        </authorList>
    </citation>
    <scope>IDENTIFICATION</scope>
    <source>
        <strain evidence="1">DAOM BR144</strain>
    </source>
</reference>
<dbReference type="VEuPathDB" id="FungiDB:PYU1_G002753"/>
<accession>K3WCR5</accession>
<evidence type="ECO:0000313" key="1">
    <source>
        <dbReference type="EnsemblProtists" id="PYU1_T002756"/>
    </source>
</evidence>
<dbReference type="InParanoid" id="K3WCR5"/>
<dbReference type="AlphaFoldDB" id="K3WCR5"/>
<dbReference type="EnsemblProtists" id="PYU1_T002756">
    <property type="protein sequence ID" value="PYU1_T002756"/>
    <property type="gene ID" value="PYU1_G002753"/>
</dbReference>
<reference evidence="2" key="1">
    <citation type="journal article" date="2010" name="Genome Biol.">
        <title>Genome sequence of the necrotrophic plant pathogen Pythium ultimum reveals original pathogenicity mechanisms and effector repertoire.</title>
        <authorList>
            <person name="Levesque C.A."/>
            <person name="Brouwer H."/>
            <person name="Cano L."/>
            <person name="Hamilton J.P."/>
            <person name="Holt C."/>
            <person name="Huitema E."/>
            <person name="Raffaele S."/>
            <person name="Robideau G.P."/>
            <person name="Thines M."/>
            <person name="Win J."/>
            <person name="Zerillo M.M."/>
            <person name="Beakes G.W."/>
            <person name="Boore J.L."/>
            <person name="Busam D."/>
            <person name="Dumas B."/>
            <person name="Ferriera S."/>
            <person name="Fuerstenberg S.I."/>
            <person name="Gachon C.M."/>
            <person name="Gaulin E."/>
            <person name="Govers F."/>
            <person name="Grenville-Briggs L."/>
            <person name="Horner N."/>
            <person name="Hostetler J."/>
            <person name="Jiang R.H."/>
            <person name="Johnson J."/>
            <person name="Krajaejun T."/>
            <person name="Lin H."/>
            <person name="Meijer H.J."/>
            <person name="Moore B."/>
            <person name="Morris P."/>
            <person name="Phuntmart V."/>
            <person name="Puiu D."/>
            <person name="Shetty J."/>
            <person name="Stajich J.E."/>
            <person name="Tripathy S."/>
            <person name="Wawra S."/>
            <person name="van West P."/>
            <person name="Whitty B.R."/>
            <person name="Coutinho P.M."/>
            <person name="Henrissat B."/>
            <person name="Martin F."/>
            <person name="Thomas P.D."/>
            <person name="Tyler B.M."/>
            <person name="De Vries R.P."/>
            <person name="Kamoun S."/>
            <person name="Yandell M."/>
            <person name="Tisserat N."/>
            <person name="Buell C.R."/>
        </authorList>
    </citation>
    <scope>NUCLEOTIDE SEQUENCE</scope>
    <source>
        <strain evidence="2">DAOM:BR144</strain>
    </source>
</reference>
<dbReference type="HOGENOM" id="CLU_2765799_0_0_1"/>